<dbReference type="AlphaFoldDB" id="A0AAX2RVL5"/>
<accession>A0AAX2RVL5</accession>
<dbReference type="EMBL" id="SNSQ01000005">
    <property type="protein sequence ID" value="TEU52145.1"/>
    <property type="molecule type" value="Genomic_DNA"/>
</dbReference>
<evidence type="ECO:0000313" key="1">
    <source>
        <dbReference type="EMBL" id="TEU52145.1"/>
    </source>
</evidence>
<protein>
    <recommendedName>
        <fullName evidence="3">Phage virion morphogenesis protein</fullName>
    </recommendedName>
</protein>
<sequence length="230" mass="25371">MMADAFAISVDTDVRALTKSLTRLQKDQLPFAISQALTATAKIAQGAEKTALPEVFDRPTPFTINSVGMKGARKSDLEARVFVKDIAAAYLEPYEFGGDHKLIGRGKTWLNPKDKALLNQYGNFSRNALQRLEARPDVFVGTVKTKSGESIGGVWQRPANVKAVKRSGKRGVALRGINKSDHLKLLIRFGDATPVKRHLEFGERAFEVVDEHFADEFEKTMARAIATAKL</sequence>
<reference evidence="1 2" key="1">
    <citation type="submission" date="2019-03" db="EMBL/GenBank/DDBJ databases">
        <title>Burkholderia cepacia outbreak.</title>
        <authorList>
            <person name="Farzana R."/>
            <person name="Walsh T.R."/>
        </authorList>
    </citation>
    <scope>NUCLEOTIDE SEQUENCE [LARGE SCALE GENOMIC DNA]</scope>
    <source>
        <strain evidence="2">d13</strain>
    </source>
</reference>
<gene>
    <name evidence="1" type="ORF">E3D37_05635</name>
</gene>
<organism evidence="1 2">
    <name type="scientific">Burkholderia cepacia</name>
    <name type="common">Pseudomonas cepacia</name>
    <dbReference type="NCBI Taxonomy" id="292"/>
    <lineage>
        <taxon>Bacteria</taxon>
        <taxon>Pseudomonadati</taxon>
        <taxon>Pseudomonadota</taxon>
        <taxon>Betaproteobacteria</taxon>
        <taxon>Burkholderiales</taxon>
        <taxon>Burkholderiaceae</taxon>
        <taxon>Burkholderia</taxon>
        <taxon>Burkholderia cepacia complex</taxon>
    </lineage>
</organism>
<proteinExistence type="predicted"/>
<evidence type="ECO:0008006" key="3">
    <source>
        <dbReference type="Google" id="ProtNLM"/>
    </source>
</evidence>
<dbReference type="Proteomes" id="UP000298234">
    <property type="component" value="Unassembled WGS sequence"/>
</dbReference>
<name>A0AAX2RVL5_BURCE</name>
<evidence type="ECO:0000313" key="2">
    <source>
        <dbReference type="Proteomes" id="UP000298234"/>
    </source>
</evidence>
<comment type="caution">
    <text evidence="1">The sequence shown here is derived from an EMBL/GenBank/DDBJ whole genome shotgun (WGS) entry which is preliminary data.</text>
</comment>